<protein>
    <submittedName>
        <fullName evidence="5">LuxR family transcriptional regulator</fullName>
    </submittedName>
</protein>
<dbReference type="GO" id="GO:0003677">
    <property type="term" value="F:DNA binding"/>
    <property type="evidence" value="ECO:0007669"/>
    <property type="project" value="UniProtKB-KW"/>
</dbReference>
<dbReference type="PROSITE" id="PS50043">
    <property type="entry name" value="HTH_LUXR_2"/>
    <property type="match status" value="1"/>
</dbReference>
<dbReference type="PROSITE" id="PS00622">
    <property type="entry name" value="HTH_LUXR_1"/>
    <property type="match status" value="1"/>
</dbReference>
<evidence type="ECO:0000259" key="4">
    <source>
        <dbReference type="PROSITE" id="PS50043"/>
    </source>
</evidence>
<evidence type="ECO:0000313" key="6">
    <source>
        <dbReference type="Proteomes" id="UP000481033"/>
    </source>
</evidence>
<dbReference type="PANTHER" id="PTHR44688">
    <property type="entry name" value="DNA-BINDING TRANSCRIPTIONAL ACTIVATOR DEVR_DOSR"/>
    <property type="match status" value="1"/>
</dbReference>
<organism evidence="5 6">
    <name type="scientific">Adonisia turfae CCMR0081</name>
    <dbReference type="NCBI Taxonomy" id="2292702"/>
    <lineage>
        <taxon>Bacteria</taxon>
        <taxon>Bacillati</taxon>
        <taxon>Cyanobacteriota</taxon>
        <taxon>Adonisia</taxon>
        <taxon>Adonisia turfae</taxon>
    </lineage>
</organism>
<dbReference type="Gene3D" id="3.30.450.40">
    <property type="match status" value="1"/>
</dbReference>
<dbReference type="SMART" id="SM00065">
    <property type="entry name" value="GAF"/>
    <property type="match status" value="1"/>
</dbReference>
<dbReference type="GO" id="GO:0006355">
    <property type="term" value="P:regulation of DNA-templated transcription"/>
    <property type="evidence" value="ECO:0007669"/>
    <property type="project" value="InterPro"/>
</dbReference>
<dbReference type="EMBL" id="QXHD01000004">
    <property type="protein sequence ID" value="NEZ59039.1"/>
    <property type="molecule type" value="Genomic_DNA"/>
</dbReference>
<keyword evidence="1" id="KW-0805">Transcription regulation</keyword>
<dbReference type="InterPro" id="IPR003018">
    <property type="entry name" value="GAF"/>
</dbReference>
<dbReference type="SUPFAM" id="SSF55781">
    <property type="entry name" value="GAF domain-like"/>
    <property type="match status" value="1"/>
</dbReference>
<dbReference type="AlphaFoldDB" id="A0A6M0RSF1"/>
<dbReference type="PRINTS" id="PR00038">
    <property type="entry name" value="HTHLUXR"/>
</dbReference>
<keyword evidence="6" id="KW-1185">Reference proteome</keyword>
<name>A0A6M0RSF1_9CYAN</name>
<keyword evidence="2" id="KW-0238">DNA-binding</keyword>
<dbReference type="InterPro" id="IPR016032">
    <property type="entry name" value="Sig_transdc_resp-reg_C-effctor"/>
</dbReference>
<dbReference type="InterPro" id="IPR036388">
    <property type="entry name" value="WH-like_DNA-bd_sf"/>
</dbReference>
<proteinExistence type="predicted"/>
<evidence type="ECO:0000256" key="2">
    <source>
        <dbReference type="ARBA" id="ARBA00023125"/>
    </source>
</evidence>
<reference evidence="5 6" key="1">
    <citation type="journal article" date="2020" name="Microb. Ecol.">
        <title>Ecogenomics of the Marine Benthic Filamentous Cyanobacterium Adonisia.</title>
        <authorList>
            <person name="Walter J.M."/>
            <person name="Coutinho F.H."/>
            <person name="Leomil L."/>
            <person name="Hargreaves P.I."/>
            <person name="Campeao M.E."/>
            <person name="Vieira V.V."/>
            <person name="Silva B.S."/>
            <person name="Fistarol G.O."/>
            <person name="Salomon P.S."/>
            <person name="Sawabe T."/>
            <person name="Mino S."/>
            <person name="Hosokawa M."/>
            <person name="Miyashita H."/>
            <person name="Maruyama F."/>
            <person name="van Verk M.C."/>
            <person name="Dutilh B.E."/>
            <person name="Thompson C.C."/>
            <person name="Thompson F.L."/>
        </authorList>
    </citation>
    <scope>NUCLEOTIDE SEQUENCE [LARGE SCALE GENOMIC DNA]</scope>
    <source>
        <strain evidence="5 6">CCMR0081</strain>
    </source>
</reference>
<dbReference type="PANTHER" id="PTHR44688:SF16">
    <property type="entry name" value="DNA-BINDING TRANSCRIPTIONAL ACTIVATOR DEVR_DOSR"/>
    <property type="match status" value="1"/>
</dbReference>
<dbReference type="CDD" id="cd06170">
    <property type="entry name" value="LuxR_C_like"/>
    <property type="match status" value="1"/>
</dbReference>
<dbReference type="SUPFAM" id="SSF46894">
    <property type="entry name" value="C-terminal effector domain of the bipartite response regulators"/>
    <property type="match status" value="1"/>
</dbReference>
<dbReference type="Pfam" id="PF00196">
    <property type="entry name" value="GerE"/>
    <property type="match status" value="1"/>
</dbReference>
<dbReference type="SMART" id="SM00421">
    <property type="entry name" value="HTH_LUXR"/>
    <property type="match status" value="1"/>
</dbReference>
<dbReference type="InterPro" id="IPR000792">
    <property type="entry name" value="Tscrpt_reg_LuxR_C"/>
</dbReference>
<keyword evidence="3" id="KW-0804">Transcription</keyword>
<evidence type="ECO:0000256" key="3">
    <source>
        <dbReference type="ARBA" id="ARBA00023163"/>
    </source>
</evidence>
<sequence>MEPLIKAPLQSLFQTIVQAQTEAELSQVFMAEVGQYFAAKRWNLYFLDQLPTLDDRTPPLLKKALSLDHNPVLRYLMQNHAAVHDEVILPPGVWQTICPRADHGHVMVGPIVSQGQLVGGIAVTRHRQDPKFTTENLADLSALCLHVSTRLAVLQAKPAPIVFHNNCLTPREAQIAELVARGMTNKEIGTELWITENSVKQALKRMFRKLKVSSRAEMVAQLAS</sequence>
<comment type="caution">
    <text evidence="5">The sequence shown here is derived from an EMBL/GenBank/DDBJ whole genome shotgun (WGS) entry which is preliminary data.</text>
</comment>
<dbReference type="Proteomes" id="UP000481033">
    <property type="component" value="Unassembled WGS sequence"/>
</dbReference>
<dbReference type="Pfam" id="PF01590">
    <property type="entry name" value="GAF"/>
    <property type="match status" value="1"/>
</dbReference>
<dbReference type="Gene3D" id="1.10.10.10">
    <property type="entry name" value="Winged helix-like DNA-binding domain superfamily/Winged helix DNA-binding domain"/>
    <property type="match status" value="1"/>
</dbReference>
<gene>
    <name evidence="5" type="ORF">DXZ20_26030</name>
</gene>
<evidence type="ECO:0000313" key="5">
    <source>
        <dbReference type="EMBL" id="NEZ59039.1"/>
    </source>
</evidence>
<feature type="domain" description="HTH luxR-type" evidence="4">
    <location>
        <begin position="161"/>
        <end position="224"/>
    </location>
</feature>
<accession>A0A6M0RSF1</accession>
<dbReference type="RefSeq" id="WP_250565931.1">
    <property type="nucleotide sequence ID" value="NZ_QXHD01000004.1"/>
</dbReference>
<dbReference type="InterPro" id="IPR029016">
    <property type="entry name" value="GAF-like_dom_sf"/>
</dbReference>
<evidence type="ECO:0000256" key="1">
    <source>
        <dbReference type="ARBA" id="ARBA00023015"/>
    </source>
</evidence>